<dbReference type="InterPro" id="IPR019734">
    <property type="entry name" value="TPR_rpt"/>
</dbReference>
<dbReference type="GO" id="GO:0043165">
    <property type="term" value="P:Gram-negative-bacterium-type cell outer membrane assembly"/>
    <property type="evidence" value="ECO:0007669"/>
    <property type="project" value="UniProtKB-UniRule"/>
</dbReference>
<dbReference type="InterPro" id="IPR017689">
    <property type="entry name" value="BamD"/>
</dbReference>
<evidence type="ECO:0000256" key="4">
    <source>
        <dbReference type="ARBA" id="ARBA00023237"/>
    </source>
</evidence>
<name>A1S8V2_SHEAM</name>
<comment type="subunit">
    <text evidence="6">Part of the Bam complex.</text>
</comment>
<dbReference type="eggNOG" id="COG4105">
    <property type="taxonomic scope" value="Bacteria"/>
</dbReference>
<keyword evidence="10" id="KW-1185">Reference proteome</keyword>
<evidence type="ECO:0000259" key="8">
    <source>
        <dbReference type="Pfam" id="PF13525"/>
    </source>
</evidence>
<dbReference type="STRING" id="326297.Sama_2606"/>
<dbReference type="SUPFAM" id="SSF48452">
    <property type="entry name" value="TPR-like"/>
    <property type="match status" value="1"/>
</dbReference>
<protein>
    <recommendedName>
        <fullName evidence="6">Outer membrane protein assembly factor BamD</fullName>
    </recommendedName>
</protein>
<evidence type="ECO:0000313" key="10">
    <source>
        <dbReference type="Proteomes" id="UP000009175"/>
    </source>
</evidence>
<dbReference type="KEGG" id="saz:Sama_2606"/>
<evidence type="ECO:0000256" key="5">
    <source>
        <dbReference type="ARBA" id="ARBA00023288"/>
    </source>
</evidence>
<keyword evidence="3" id="KW-0564">Palmitate</keyword>
<dbReference type="EMBL" id="CP000507">
    <property type="protein sequence ID" value="ABM00809.1"/>
    <property type="molecule type" value="Genomic_DNA"/>
</dbReference>
<gene>
    <name evidence="6" type="primary">bamD</name>
    <name evidence="9" type="ordered locus">Sama_2606</name>
</gene>
<feature type="domain" description="Outer membrane lipoprotein BamD-like" evidence="8">
    <location>
        <begin position="62"/>
        <end position="266"/>
    </location>
</feature>
<comment type="function">
    <text evidence="6">Part of the outer membrane protein assembly complex, which is involved in assembly and insertion of beta-barrel proteins into the outer membrane.</text>
</comment>
<keyword evidence="4 6" id="KW-0998">Cell outer membrane</keyword>
<dbReference type="GO" id="GO:1990063">
    <property type="term" value="C:Bam protein complex"/>
    <property type="evidence" value="ECO:0007669"/>
    <property type="project" value="TreeGrafter"/>
</dbReference>
<dbReference type="PANTHER" id="PTHR37423:SF1">
    <property type="entry name" value="OUTER MEMBRANE PROTEIN ASSEMBLY FACTOR BAMD"/>
    <property type="match status" value="1"/>
</dbReference>
<accession>A1S8V2</accession>
<keyword evidence="2 6" id="KW-0472">Membrane</keyword>
<keyword evidence="5 9" id="KW-0449">Lipoprotein</keyword>
<dbReference type="NCBIfam" id="TIGR03302">
    <property type="entry name" value="OM_YfiO"/>
    <property type="match status" value="1"/>
</dbReference>
<keyword evidence="7" id="KW-0802">TPR repeat</keyword>
<reference evidence="9 10" key="1">
    <citation type="submission" date="2006-12" db="EMBL/GenBank/DDBJ databases">
        <title>Complete sequence of Shewanella amazonensis SB2B.</title>
        <authorList>
            <consortium name="US DOE Joint Genome Institute"/>
            <person name="Copeland A."/>
            <person name="Lucas S."/>
            <person name="Lapidus A."/>
            <person name="Barry K."/>
            <person name="Detter J.C."/>
            <person name="Glavina del Rio T."/>
            <person name="Hammon N."/>
            <person name="Israni S."/>
            <person name="Dalin E."/>
            <person name="Tice H."/>
            <person name="Pitluck S."/>
            <person name="Munk A.C."/>
            <person name="Brettin T."/>
            <person name="Bruce D."/>
            <person name="Han C."/>
            <person name="Tapia R."/>
            <person name="Gilna P."/>
            <person name="Schmutz J."/>
            <person name="Larimer F."/>
            <person name="Land M."/>
            <person name="Hauser L."/>
            <person name="Kyrpides N."/>
            <person name="Mikhailova N."/>
            <person name="Fredrickson J."/>
            <person name="Richardson P."/>
        </authorList>
    </citation>
    <scope>NUCLEOTIDE SEQUENCE [LARGE SCALE GENOMIC DNA]</scope>
    <source>
        <strain evidence="10">ATCC BAA-1098 / SB2B</strain>
    </source>
</reference>
<dbReference type="PANTHER" id="PTHR37423">
    <property type="entry name" value="SOLUBLE LYTIC MUREIN TRANSGLYCOSYLASE-RELATED"/>
    <property type="match status" value="1"/>
</dbReference>
<dbReference type="Proteomes" id="UP000009175">
    <property type="component" value="Chromosome"/>
</dbReference>
<evidence type="ECO:0000256" key="1">
    <source>
        <dbReference type="ARBA" id="ARBA00022729"/>
    </source>
</evidence>
<keyword evidence="1 6" id="KW-0732">Signal</keyword>
<comment type="subcellular location">
    <subcellularLocation>
        <location evidence="6">Cell outer membrane</location>
    </subcellularLocation>
</comment>
<feature type="repeat" description="TPR" evidence="7">
    <location>
        <begin position="102"/>
        <end position="135"/>
    </location>
</feature>
<dbReference type="InterPro" id="IPR011990">
    <property type="entry name" value="TPR-like_helical_dom_sf"/>
</dbReference>
<dbReference type="Pfam" id="PF13525">
    <property type="entry name" value="YfiO"/>
    <property type="match status" value="1"/>
</dbReference>
<evidence type="ECO:0000256" key="2">
    <source>
        <dbReference type="ARBA" id="ARBA00023136"/>
    </source>
</evidence>
<evidence type="ECO:0000256" key="3">
    <source>
        <dbReference type="ARBA" id="ARBA00023139"/>
    </source>
</evidence>
<dbReference type="HAMAP" id="MF_00922">
    <property type="entry name" value="OM_assembly_BamD"/>
    <property type="match status" value="1"/>
</dbReference>
<dbReference type="HOGENOM" id="CLU_065982_0_2_6"/>
<comment type="similarity">
    <text evidence="6">Belongs to the BamD family.</text>
</comment>
<dbReference type="GO" id="GO:0051205">
    <property type="term" value="P:protein insertion into membrane"/>
    <property type="evidence" value="ECO:0007669"/>
    <property type="project" value="UniProtKB-UniRule"/>
</dbReference>
<dbReference type="PROSITE" id="PS50005">
    <property type="entry name" value="TPR"/>
    <property type="match status" value="1"/>
</dbReference>
<evidence type="ECO:0000256" key="6">
    <source>
        <dbReference type="HAMAP-Rule" id="MF_00922"/>
    </source>
</evidence>
<evidence type="ECO:0000256" key="7">
    <source>
        <dbReference type="PROSITE-ProRule" id="PRU00339"/>
    </source>
</evidence>
<dbReference type="CDD" id="cd15830">
    <property type="entry name" value="BamD"/>
    <property type="match status" value="1"/>
</dbReference>
<organism evidence="9 10">
    <name type="scientific">Shewanella amazonensis (strain ATCC BAA-1098 / SB2B)</name>
    <dbReference type="NCBI Taxonomy" id="326297"/>
    <lineage>
        <taxon>Bacteria</taxon>
        <taxon>Pseudomonadati</taxon>
        <taxon>Pseudomonadota</taxon>
        <taxon>Gammaproteobacteria</taxon>
        <taxon>Alteromonadales</taxon>
        <taxon>Shewanellaceae</taxon>
        <taxon>Shewanella</taxon>
    </lineage>
</organism>
<proteinExistence type="inferred from homology"/>
<sequence>MLSVTIGCFPFYREMEEFLTTTSKELNSSMYKFAKGSAVALFALALGACSSSGSQEDLVLSQKSPEALYAQARTSMELGNFSKAVKSLEALDSRFPFGAHKTQVQLDMIYAYYKLDDTPQAIANIDRFLRLNPTHPDVDYVQYMRGLVNMQADSYLFHDMMNIDRTDRDPKNAMDAFKDFERLIKTYPNSKYAADAHQRMQFLKNRLARYSIQVAEYYVKMNAWSAAAVRAQTVMESFPGTPSTERALEIMAQSYDELGQEQLKKHVLMVMQENFPANEMLQN</sequence>
<dbReference type="AlphaFoldDB" id="A1S8V2"/>
<dbReference type="Gene3D" id="1.25.40.10">
    <property type="entry name" value="Tetratricopeptide repeat domain"/>
    <property type="match status" value="1"/>
</dbReference>
<dbReference type="InterPro" id="IPR039565">
    <property type="entry name" value="BamD-like"/>
</dbReference>
<evidence type="ECO:0000313" key="9">
    <source>
        <dbReference type="EMBL" id="ABM00809.1"/>
    </source>
</evidence>